<dbReference type="PANTHER" id="PTHR43581">
    <property type="entry name" value="ATP/GTP PHOSPHATASE"/>
    <property type="match status" value="1"/>
</dbReference>
<dbReference type="SUPFAM" id="SSF52540">
    <property type="entry name" value="P-loop containing nucleoside triphosphate hydrolases"/>
    <property type="match status" value="1"/>
</dbReference>
<feature type="domain" description="ATPase AAA-type core" evidence="1">
    <location>
        <begin position="36"/>
        <end position="362"/>
    </location>
</feature>
<dbReference type="GO" id="GO:0016887">
    <property type="term" value="F:ATP hydrolysis activity"/>
    <property type="evidence" value="ECO:0007669"/>
    <property type="project" value="InterPro"/>
</dbReference>
<sequence length="443" mass="50246">MKKSLEKIFNTGIRIVEVRVRNFRSLKSVDLSLNRLTLLIGPNNSGKTSFLEALFAAMGAGRRVLSSDDIYIKPNESSPPYNRSILIDVLIRPIKEDGTFSDTFPEGSYWLNLWRNGIAQDDNDNDFMAFRTKLTWKQESAEYSVERQFLREWISDSSKIEDAEIISEAGTVSAKQLEPMALHFMDAKRDIDDDMRRQGSFWRRMTSDLGLSDEDIKSFEKILTNINEGIVKKSGVLKHLESALGDLYNVMSGEREGIELAPVARKLRDLTKGIDVNFTTKGSQAFPLIRHGMGTRSMASILVFRAFMKWRSLMAKEDAVHPMLALEEPEAHLHPQAQRALFGQIREIPGQVIISSHSPYVVFHADFSLSYAFKSISSWYTRVFKYFPHYKAVFLKVIRFLFIACGSTPSFLYISPCVASTSVATRTWCTWIPSASGRTTVTT</sequence>
<evidence type="ECO:0000313" key="2">
    <source>
        <dbReference type="EMBL" id="OOP55831.1"/>
    </source>
</evidence>
<name>A0A1V4ARX3_9BACT</name>
<dbReference type="Proteomes" id="UP000189681">
    <property type="component" value="Unassembled WGS sequence"/>
</dbReference>
<comment type="caution">
    <text evidence="2">The sequence shown here is derived from an EMBL/GenBank/DDBJ whole genome shotgun (WGS) entry which is preliminary data.</text>
</comment>
<dbReference type="InterPro" id="IPR003959">
    <property type="entry name" value="ATPase_AAA_core"/>
</dbReference>
<organism evidence="2 3">
    <name type="scientific">Candidatus Brocadia carolinensis</name>
    <dbReference type="NCBI Taxonomy" id="1004156"/>
    <lineage>
        <taxon>Bacteria</taxon>
        <taxon>Pseudomonadati</taxon>
        <taxon>Planctomycetota</taxon>
        <taxon>Candidatus Brocadiia</taxon>
        <taxon>Candidatus Brocadiales</taxon>
        <taxon>Candidatus Brocadiaceae</taxon>
        <taxon>Candidatus Brocadia</taxon>
    </lineage>
</organism>
<accession>A0A1V4ARX3</accession>
<dbReference type="AlphaFoldDB" id="A0A1V4ARX3"/>
<protein>
    <recommendedName>
        <fullName evidence="1">ATPase AAA-type core domain-containing protein</fullName>
    </recommendedName>
</protein>
<evidence type="ECO:0000313" key="3">
    <source>
        <dbReference type="Proteomes" id="UP000189681"/>
    </source>
</evidence>
<dbReference type="Gene3D" id="3.40.50.300">
    <property type="entry name" value="P-loop containing nucleotide triphosphate hydrolases"/>
    <property type="match status" value="1"/>
</dbReference>
<proteinExistence type="predicted"/>
<evidence type="ECO:0000259" key="1">
    <source>
        <dbReference type="Pfam" id="PF13304"/>
    </source>
</evidence>
<dbReference type="Pfam" id="PF13304">
    <property type="entry name" value="AAA_21"/>
    <property type="match status" value="1"/>
</dbReference>
<dbReference type="InterPro" id="IPR027417">
    <property type="entry name" value="P-loop_NTPase"/>
</dbReference>
<dbReference type="STRING" id="1004156.AYP45_12400"/>
<dbReference type="GO" id="GO:0005524">
    <property type="term" value="F:ATP binding"/>
    <property type="evidence" value="ECO:0007669"/>
    <property type="project" value="InterPro"/>
</dbReference>
<dbReference type="PANTHER" id="PTHR43581:SF4">
    <property type="entry name" value="ATP_GTP PHOSPHATASE"/>
    <property type="match status" value="1"/>
</dbReference>
<gene>
    <name evidence="2" type="ORF">AYP45_12400</name>
</gene>
<dbReference type="InterPro" id="IPR051396">
    <property type="entry name" value="Bact_Antivir_Def_Nuclease"/>
</dbReference>
<reference evidence="2 3" key="1">
    <citation type="journal article" date="2017" name="Water Res.">
        <title>Discovery and metagenomic analysis of an anammox bacterial enrichment related to Candidatus "Brocadia caroliniensis" in a full-scale glycerol-fed nitritation-denitritation separate centrate treatment process.</title>
        <authorList>
            <person name="Park H."/>
            <person name="Brotto A.C."/>
            <person name="van Loosdrecht M.C."/>
            <person name="Chandran K."/>
        </authorList>
    </citation>
    <scope>NUCLEOTIDE SEQUENCE [LARGE SCALE GENOMIC DNA]</scope>
    <source>
        <strain evidence="2">26THWARD</strain>
    </source>
</reference>
<dbReference type="EMBL" id="AYTS01000113">
    <property type="protein sequence ID" value="OOP55831.1"/>
    <property type="molecule type" value="Genomic_DNA"/>
</dbReference>